<dbReference type="EMBL" id="JAJEQT010000013">
    <property type="protein sequence ID" value="MCC2219963.1"/>
    <property type="molecule type" value="Genomic_DNA"/>
</dbReference>
<dbReference type="Proteomes" id="UP001198495">
    <property type="component" value="Unassembled WGS sequence"/>
</dbReference>
<gene>
    <name evidence="2" type="ORF">LKD28_13195</name>
</gene>
<dbReference type="RefSeq" id="WP_227573621.1">
    <property type="nucleotide sequence ID" value="NZ_JAJEQT010000013.1"/>
</dbReference>
<sequence length="340" mass="39078">MIKKSIVFAAFDEEYVATIEFKLAKLTEERASIEFITDAGCLEAFLERPKKIDVLILPYGIMLPHPEAFSKTSIYYLTEEEMDAENPAYIYKYYSVKRMLEKIDSGLITEAESEKGTKVVGVFSASGGTGKTITALTLAHKLMKKGKRVIYISTVPYQDFTYYIDDASVLGTAFCYQCSINIKNALKIIQDEIKNEGFDFLPSFKNLPVSYQMKFSVYSQIVDYLRDKNIYDYIVVELSSELEADKLVFLKNCDWKVLLTTQDKIAVGKLEALLSNMLDFDRNILILCNRYKYNQPDFLSGAQLLQKYEFSEFIEEYNAPLDLEMTKNSQLFDRTILCME</sequence>
<protein>
    <submittedName>
        <fullName evidence="2">AAA family ATPase</fullName>
    </submittedName>
</protein>
<dbReference type="Gene3D" id="3.40.50.300">
    <property type="entry name" value="P-loop containing nucleotide triphosphate hydrolases"/>
    <property type="match status" value="1"/>
</dbReference>
<reference evidence="2 3" key="1">
    <citation type="submission" date="2021-10" db="EMBL/GenBank/DDBJ databases">
        <title>Anaerobic single-cell dispensing facilitates the cultivation of human gut bacteria.</title>
        <authorList>
            <person name="Afrizal A."/>
        </authorList>
    </citation>
    <scope>NUCLEOTIDE SEQUENCE [LARGE SCALE GENOMIC DNA]</scope>
    <source>
        <strain evidence="2 3">CLA-AA-H212</strain>
    </source>
</reference>
<organism evidence="2 3">
    <name type="scientific">Coprococcus hominis</name>
    <name type="common">ex Arizal et al. 2022</name>
    <dbReference type="NCBI Taxonomy" id="2881262"/>
    <lineage>
        <taxon>Bacteria</taxon>
        <taxon>Bacillati</taxon>
        <taxon>Bacillota</taxon>
        <taxon>Clostridia</taxon>
        <taxon>Lachnospirales</taxon>
        <taxon>Lachnospiraceae</taxon>
        <taxon>Coprococcus</taxon>
    </lineage>
</organism>
<dbReference type="InterPro" id="IPR025669">
    <property type="entry name" value="AAA_dom"/>
</dbReference>
<keyword evidence="3" id="KW-1185">Reference proteome</keyword>
<dbReference type="Gene3D" id="3.40.50.10850">
    <property type="entry name" value="Ntrc-like two-domain protein"/>
    <property type="match status" value="1"/>
</dbReference>
<comment type="caution">
    <text evidence="2">The sequence shown here is derived from an EMBL/GenBank/DDBJ whole genome shotgun (WGS) entry which is preliminary data.</text>
</comment>
<evidence type="ECO:0000313" key="3">
    <source>
        <dbReference type="Proteomes" id="UP001198495"/>
    </source>
</evidence>
<dbReference type="SUPFAM" id="SSF52540">
    <property type="entry name" value="P-loop containing nucleoside triphosphate hydrolases"/>
    <property type="match status" value="1"/>
</dbReference>
<accession>A0ABS8FRU1</accession>
<name>A0ABS8FRU1_9FIRM</name>
<dbReference type="Pfam" id="PF13614">
    <property type="entry name" value="AAA_31"/>
    <property type="match status" value="1"/>
</dbReference>
<evidence type="ECO:0000313" key="2">
    <source>
        <dbReference type="EMBL" id="MCC2219963.1"/>
    </source>
</evidence>
<evidence type="ECO:0000259" key="1">
    <source>
        <dbReference type="Pfam" id="PF13614"/>
    </source>
</evidence>
<proteinExistence type="predicted"/>
<feature type="domain" description="AAA" evidence="1">
    <location>
        <begin position="118"/>
        <end position="277"/>
    </location>
</feature>
<dbReference type="InterPro" id="IPR027417">
    <property type="entry name" value="P-loop_NTPase"/>
</dbReference>